<organism evidence="1 2">
    <name type="scientific">Pedobacter jamesrossensis</name>
    <dbReference type="NCBI Taxonomy" id="1908238"/>
    <lineage>
        <taxon>Bacteria</taxon>
        <taxon>Pseudomonadati</taxon>
        <taxon>Bacteroidota</taxon>
        <taxon>Sphingobacteriia</taxon>
        <taxon>Sphingobacteriales</taxon>
        <taxon>Sphingobacteriaceae</taxon>
        <taxon>Pedobacter</taxon>
    </lineage>
</organism>
<comment type="caution">
    <text evidence="1">The sequence shown here is derived from an EMBL/GenBank/DDBJ whole genome shotgun (WGS) entry which is preliminary data.</text>
</comment>
<evidence type="ECO:0000313" key="1">
    <source>
        <dbReference type="EMBL" id="MFC4196664.1"/>
    </source>
</evidence>
<keyword evidence="2" id="KW-1185">Reference proteome</keyword>
<sequence length="407" mass="48130">MLERQTLDSLSEFRPPKRGYLSVNVKHLGFVNEILSASISIEKEDLEMVYFKVTQDHLLISCSVDTDEFYLSRNAYFFLNKYLWFYHEKSFEDYYYPDFFDTDNGTSKYLKIASNSKGLTIKLKDPFRNLFKPGVSLPIVPLEKEARTNIFIEPQLSDSLGNETTVIAYCILDPLNLHERYIEEKELTLLVPFTATLNNDKRKFKSLLTYLNSKTISDNLDPNPEQLNLNDICEKMWENSFYFQMKNHKDENYSRTFSERKKLQFDLWKSALPLMINERFISYQWIYGLRYIKGKPTKKDIRFCQVTSDIPQLKFFLIDKGEYYFLDLKFMVNGKLSNFAPIFNMFFFAAAEKEPMKFYLLGSMADAEVVSYFSKISFRLPVLKKHYDIHLKPLVQQIEQTYGVTKR</sequence>
<dbReference type="Proteomes" id="UP001595792">
    <property type="component" value="Unassembled WGS sequence"/>
</dbReference>
<evidence type="ECO:0000313" key="2">
    <source>
        <dbReference type="Proteomes" id="UP001595792"/>
    </source>
</evidence>
<gene>
    <name evidence="1" type="ORF">ACFOUY_08140</name>
</gene>
<reference evidence="2" key="1">
    <citation type="journal article" date="2019" name="Int. J. Syst. Evol. Microbiol.">
        <title>The Global Catalogue of Microorganisms (GCM) 10K type strain sequencing project: providing services to taxonomists for standard genome sequencing and annotation.</title>
        <authorList>
            <consortium name="The Broad Institute Genomics Platform"/>
            <consortium name="The Broad Institute Genome Sequencing Center for Infectious Disease"/>
            <person name="Wu L."/>
            <person name="Ma J."/>
        </authorList>
    </citation>
    <scope>NUCLEOTIDE SEQUENCE [LARGE SCALE GENOMIC DNA]</scope>
    <source>
        <strain evidence="2">CCM 8689</strain>
    </source>
</reference>
<dbReference type="RefSeq" id="WP_378959999.1">
    <property type="nucleotide sequence ID" value="NZ_JBHRXC010000016.1"/>
</dbReference>
<accession>A0ABV8NJM8</accession>
<dbReference type="EMBL" id="JBHSBY010000036">
    <property type="protein sequence ID" value="MFC4196664.1"/>
    <property type="molecule type" value="Genomic_DNA"/>
</dbReference>
<proteinExistence type="predicted"/>
<name>A0ABV8NJM8_9SPHI</name>
<protein>
    <submittedName>
        <fullName evidence="1">Uncharacterized protein</fullName>
    </submittedName>
</protein>